<dbReference type="GO" id="GO:0003723">
    <property type="term" value="F:RNA binding"/>
    <property type="evidence" value="ECO:0007669"/>
    <property type="project" value="UniProtKB-KW"/>
</dbReference>
<dbReference type="EMBL" id="PITK01000594">
    <property type="protein sequence ID" value="TBU12891.1"/>
    <property type="molecule type" value="Genomic_DNA"/>
</dbReference>
<comment type="caution">
    <text evidence="4">The sequence shown here is derived from an EMBL/GenBank/DDBJ whole genome shotgun (WGS) entry which is preliminary data.</text>
</comment>
<evidence type="ECO:0000313" key="5">
    <source>
        <dbReference type="EMBL" id="TBU12891.1"/>
    </source>
</evidence>
<accession>A0A4Q9KTI0</accession>
<dbReference type="GO" id="GO:0005847">
    <property type="term" value="C:mRNA cleavage and polyadenylation specificity factor complex"/>
    <property type="evidence" value="ECO:0007669"/>
    <property type="project" value="InterPro"/>
</dbReference>
<dbReference type="VEuPathDB" id="MicrosporidiaDB:CWI37_1913p0010"/>
<reference evidence="6 7" key="1">
    <citation type="submission" date="2017-12" db="EMBL/GenBank/DDBJ databases">
        <authorList>
            <person name="Pombert J.-F."/>
            <person name="Haag K.L."/>
            <person name="Ebert D."/>
        </authorList>
    </citation>
    <scope>NUCLEOTIDE SEQUENCE [LARGE SCALE GENOMIC DNA]</scope>
    <source>
        <strain evidence="4">FI-OER-3-3</strain>
        <strain evidence="5">IL-G-3</strain>
    </source>
</reference>
<keyword evidence="1" id="KW-0507">mRNA processing</keyword>
<dbReference type="Proteomes" id="UP000292282">
    <property type="component" value="Unassembled WGS sequence"/>
</dbReference>
<dbReference type="EMBL" id="PITJ01001913">
    <property type="protein sequence ID" value="TBT98087.1"/>
    <property type="molecule type" value="Genomic_DNA"/>
</dbReference>
<dbReference type="InterPro" id="IPR025069">
    <property type="entry name" value="Cpsf2_C"/>
</dbReference>
<keyword evidence="6" id="KW-1185">Reference proteome</keyword>
<dbReference type="InterPro" id="IPR027075">
    <property type="entry name" value="CPSF2"/>
</dbReference>
<evidence type="ECO:0000259" key="3">
    <source>
        <dbReference type="Pfam" id="PF16661"/>
    </source>
</evidence>
<evidence type="ECO:0000256" key="1">
    <source>
        <dbReference type="RuleBase" id="RU365006"/>
    </source>
</evidence>
<name>A0A4Q9KTI0_9MICR</name>
<dbReference type="PANTHER" id="PTHR45922:SF1">
    <property type="entry name" value="CLEAVAGE AND POLYADENYLATION SPECIFICITY FACTOR SUBUNIT 2"/>
    <property type="match status" value="1"/>
</dbReference>
<evidence type="ECO:0000313" key="7">
    <source>
        <dbReference type="Proteomes" id="UP000292362"/>
    </source>
</evidence>
<dbReference type="Pfam" id="PF16661">
    <property type="entry name" value="Lactamase_B_6"/>
    <property type="match status" value="1"/>
</dbReference>
<evidence type="ECO:0000313" key="4">
    <source>
        <dbReference type="EMBL" id="TBT98087.1"/>
    </source>
</evidence>
<dbReference type="VEuPathDB" id="MicrosporidiaDB:CWI38_0594p0050"/>
<dbReference type="Proteomes" id="UP000292362">
    <property type="component" value="Unassembled WGS sequence"/>
</dbReference>
<keyword evidence="1" id="KW-0694">RNA-binding</keyword>
<protein>
    <recommendedName>
        <fullName evidence="1">Cleavage and polyadenylation specificity factor subunit 2</fullName>
    </recommendedName>
    <alternativeName>
        <fullName evidence="1">Cleavage and polyadenylation specificity factor 100 kDa subunit</fullName>
    </alternativeName>
</protein>
<evidence type="ECO:0000313" key="6">
    <source>
        <dbReference type="Proteomes" id="UP000292282"/>
    </source>
</evidence>
<feature type="domain" description="Metallo-beta-lactamase" evidence="3">
    <location>
        <begin position="22"/>
        <end position="186"/>
    </location>
</feature>
<dbReference type="GO" id="GO:0006398">
    <property type="term" value="P:mRNA 3'-end processing by stem-loop binding and cleavage"/>
    <property type="evidence" value="ECO:0007669"/>
    <property type="project" value="InterPro"/>
</dbReference>
<dbReference type="STRING" id="1176355.A0A4Q9KTI0"/>
<dbReference type="PANTHER" id="PTHR45922">
    <property type="entry name" value="CLEAVAGE AND POLYADENYLATION SPECIFICITY FACTOR SUBUNIT 2"/>
    <property type="match status" value="1"/>
</dbReference>
<dbReference type="SUPFAM" id="SSF56281">
    <property type="entry name" value="Metallo-hydrolase/oxidoreductase"/>
    <property type="match status" value="1"/>
</dbReference>
<gene>
    <name evidence="4" type="ORF">CWI37_1913p0010</name>
    <name evidence="5" type="ORF">CWI38_0594p0050</name>
</gene>
<keyword evidence="1" id="KW-0539">Nucleus</keyword>
<evidence type="ECO:0000259" key="2">
    <source>
        <dbReference type="Pfam" id="PF13299"/>
    </source>
</evidence>
<dbReference type="Gene3D" id="3.60.15.10">
    <property type="entry name" value="Ribonuclease Z/Hydroxyacylglutathione hydrolase-like"/>
    <property type="match status" value="1"/>
</dbReference>
<sequence>MVECFINFNELVDTRTGIYAHLLEIDSQKILINCGTKTDLDSSWVDEYKDLIPSLDIIILSHLEIAYTGALPKIINSGFYGRVYSTTPIQVLGKYVFKEQNFSNSTFSTSTNQYLETDIDMAFDGIISLKYMQPVEIGSDLYISAYNSGHSIGGSIWKICKDNDTILVCIGVNHRKENHLNGLDISIQNPFLCILDTKYALKPVLNRKERNYYFFGILENAIINNKKVFIPVKYSRMPEIAFLLNEYFETKNEKPEMILYSRYATRYVEMLKTMMEWSCESNQNNFVFENIKIFSKFSLIPEQTDIYIIITENFHDGNFLLFMKLLCENDDNLLVFVDNDISVPGENLGDNILYGIKKNKKFQEKTIQLNLPTFVSLNEEELQEHIASSIKYKTEEEKSIESEEDVWEDEALPDTLRKVAWHEEKTDMWCVSGDEMFPLKMPNKPYDEYGTLVSKTEDKVFEEIKETNDKIKEEIEIIEKIVWEKTALNLNFDKIFIDFEGFSDYKSIKTVLESINPSKLVFINENDEYSNFLYHYCKYNDSFSDVFLQQNKKPINLSSESHISKINLTEDFSKINIKKIGNDFLGGFKGKIIQKDGNYYLEYIGPLENICVGNIQMNVLKRKIVENGFKVEIKGNIMIIENSIKIIKNQNTYTIEGKITNLFIKIRDMFYENIAILD</sequence>
<dbReference type="InterPro" id="IPR036866">
    <property type="entry name" value="RibonucZ/Hydroxyglut_hydro"/>
</dbReference>
<comment type="subcellular location">
    <subcellularLocation>
        <location evidence="1">Nucleus</location>
    </subcellularLocation>
</comment>
<dbReference type="Pfam" id="PF13299">
    <property type="entry name" value="CPSF100_C"/>
    <property type="match status" value="1"/>
</dbReference>
<comment type="similarity">
    <text evidence="1">Belongs to the metallo-beta-lactamase superfamily. RNA-metabolizing metallo-beta-lactamase-like family. CPSF2/YSH1 subfamily.</text>
</comment>
<dbReference type="InterPro" id="IPR001279">
    <property type="entry name" value="Metallo-B-lactamas"/>
</dbReference>
<dbReference type="OrthoDB" id="64353at2759"/>
<feature type="domain" description="Cleavage and polyadenylation specificity factor 2 C-terminal" evidence="2">
    <location>
        <begin position="608"/>
        <end position="673"/>
    </location>
</feature>
<organism evidence="4 7">
    <name type="scientific">Hamiltosporidium tvaerminnensis</name>
    <dbReference type="NCBI Taxonomy" id="1176355"/>
    <lineage>
        <taxon>Eukaryota</taxon>
        <taxon>Fungi</taxon>
        <taxon>Fungi incertae sedis</taxon>
        <taxon>Microsporidia</taxon>
        <taxon>Dubosqiidae</taxon>
        <taxon>Hamiltosporidium</taxon>
    </lineage>
</organism>
<proteinExistence type="inferred from homology"/>
<dbReference type="AlphaFoldDB" id="A0A4Q9KTI0"/>